<gene>
    <name evidence="3" type="ORF">MNB_SV-14-1372</name>
</gene>
<name>A0A1W1BVR0_9ZZZZ</name>
<evidence type="ECO:0000313" key="3">
    <source>
        <dbReference type="EMBL" id="SFV57606.1"/>
    </source>
</evidence>
<dbReference type="EMBL" id="FPHN01000080">
    <property type="protein sequence ID" value="SFV57606.1"/>
    <property type="molecule type" value="Genomic_DNA"/>
</dbReference>
<feature type="domain" description="Bacterial sugar transferase" evidence="2">
    <location>
        <begin position="38"/>
        <end position="218"/>
    </location>
</feature>
<accession>A0A1W1BVR0</accession>
<evidence type="ECO:0000256" key="1">
    <source>
        <dbReference type="SAM" id="Phobius"/>
    </source>
</evidence>
<feature type="transmembrane region" description="Helical" evidence="1">
    <location>
        <begin position="40"/>
        <end position="62"/>
    </location>
</feature>
<dbReference type="InterPro" id="IPR003362">
    <property type="entry name" value="Bact_transf"/>
</dbReference>
<dbReference type="GO" id="GO:0016780">
    <property type="term" value="F:phosphotransferase activity, for other substituted phosphate groups"/>
    <property type="evidence" value="ECO:0007669"/>
    <property type="project" value="TreeGrafter"/>
</dbReference>
<dbReference type="AlphaFoldDB" id="A0A1W1BVR0"/>
<keyword evidence="1" id="KW-0812">Transmembrane</keyword>
<evidence type="ECO:0000259" key="2">
    <source>
        <dbReference type="Pfam" id="PF02397"/>
    </source>
</evidence>
<keyword evidence="1" id="KW-0472">Membrane</keyword>
<proteinExistence type="predicted"/>
<dbReference type="PANTHER" id="PTHR30576">
    <property type="entry name" value="COLANIC BIOSYNTHESIS UDP-GLUCOSE LIPID CARRIER TRANSFERASE"/>
    <property type="match status" value="1"/>
</dbReference>
<sequence length="223" mass="26350">MTFPMTKKNRHFITNYYKKEKLEIKKCKEYTKIQFFQKRLIDFIVGGSLLLVSIPIVLYTIFRIKKESPGSILFKQSRIGLNGKPFMCYKFRSMHVNSKFNPYTQENDTRIFPFGNTMRKMRIDELPQLINIIKGEMHLIGPRAEWDILVKDYEKIIPNYHERHLVAPGITGLAQVCYPYGRNVDDAKKKLEFDIEYITNWSLRKELMVIFKTIKVVLGKEGI</sequence>
<dbReference type="Pfam" id="PF02397">
    <property type="entry name" value="Bac_transf"/>
    <property type="match status" value="1"/>
</dbReference>
<protein>
    <submittedName>
        <fullName evidence="3">Sugar transferase</fullName>
    </submittedName>
</protein>
<dbReference type="PANTHER" id="PTHR30576:SF0">
    <property type="entry name" value="UNDECAPRENYL-PHOSPHATE N-ACETYLGALACTOSAMINYL 1-PHOSPHATE TRANSFERASE-RELATED"/>
    <property type="match status" value="1"/>
</dbReference>
<keyword evidence="3" id="KW-0808">Transferase</keyword>
<reference evidence="3" key="1">
    <citation type="submission" date="2016-10" db="EMBL/GenBank/DDBJ databases">
        <authorList>
            <person name="de Groot N.N."/>
        </authorList>
    </citation>
    <scope>NUCLEOTIDE SEQUENCE</scope>
</reference>
<keyword evidence="1" id="KW-1133">Transmembrane helix</keyword>
<organism evidence="3">
    <name type="scientific">hydrothermal vent metagenome</name>
    <dbReference type="NCBI Taxonomy" id="652676"/>
    <lineage>
        <taxon>unclassified sequences</taxon>
        <taxon>metagenomes</taxon>
        <taxon>ecological metagenomes</taxon>
    </lineage>
</organism>